<dbReference type="EMBL" id="BKCJ011695951">
    <property type="protein sequence ID" value="GFD47310.1"/>
    <property type="molecule type" value="Genomic_DNA"/>
</dbReference>
<reference evidence="3" key="1">
    <citation type="journal article" date="2019" name="Sci. Rep.">
        <title>Draft genome of Tanacetum cinerariifolium, the natural source of mosquito coil.</title>
        <authorList>
            <person name="Yamashiro T."/>
            <person name="Shiraishi A."/>
            <person name="Satake H."/>
            <person name="Nakayama K."/>
        </authorList>
    </citation>
    <scope>NUCLEOTIDE SEQUENCE</scope>
</reference>
<comment type="caution">
    <text evidence="3">The sequence shown here is derived from an EMBL/GenBank/DDBJ whole genome shotgun (WGS) entry which is preliminary data.</text>
</comment>
<proteinExistence type="predicted"/>
<feature type="transmembrane region" description="Helical" evidence="2">
    <location>
        <begin position="102"/>
        <end position="121"/>
    </location>
</feature>
<keyword evidence="2" id="KW-0472">Membrane</keyword>
<feature type="region of interest" description="Disordered" evidence="1">
    <location>
        <begin position="1"/>
        <end position="38"/>
    </location>
</feature>
<name>A0A699WM32_TANCI</name>
<feature type="transmembrane region" description="Helical" evidence="2">
    <location>
        <begin position="48"/>
        <end position="71"/>
    </location>
</feature>
<evidence type="ECO:0000256" key="2">
    <source>
        <dbReference type="SAM" id="Phobius"/>
    </source>
</evidence>
<sequence length="129" mass="13223">MAWVTSQEGQPGGGQAAQGVTAGNKDATDGKDGSSADGGAGAGKYADVLLIVLVVVLIVLVVTLVIIANLMKDVLRGRKDLDGRDVEILEQRFDWAGLYKSSALRGIVGVVVALALLYAGVQSVMAVGL</sequence>
<gene>
    <name evidence="3" type="ORF">Tci_919279</name>
</gene>
<protein>
    <submittedName>
        <fullName evidence="3">Uncharacterized protein</fullName>
    </submittedName>
</protein>
<organism evidence="3">
    <name type="scientific">Tanacetum cinerariifolium</name>
    <name type="common">Dalmatian daisy</name>
    <name type="synonym">Chrysanthemum cinerariifolium</name>
    <dbReference type="NCBI Taxonomy" id="118510"/>
    <lineage>
        <taxon>Eukaryota</taxon>
        <taxon>Viridiplantae</taxon>
        <taxon>Streptophyta</taxon>
        <taxon>Embryophyta</taxon>
        <taxon>Tracheophyta</taxon>
        <taxon>Spermatophyta</taxon>
        <taxon>Magnoliopsida</taxon>
        <taxon>eudicotyledons</taxon>
        <taxon>Gunneridae</taxon>
        <taxon>Pentapetalae</taxon>
        <taxon>asterids</taxon>
        <taxon>campanulids</taxon>
        <taxon>Asterales</taxon>
        <taxon>Asteraceae</taxon>
        <taxon>Asteroideae</taxon>
        <taxon>Anthemideae</taxon>
        <taxon>Anthemidinae</taxon>
        <taxon>Tanacetum</taxon>
    </lineage>
</organism>
<evidence type="ECO:0000256" key="1">
    <source>
        <dbReference type="SAM" id="MobiDB-lite"/>
    </source>
</evidence>
<dbReference type="AlphaFoldDB" id="A0A699WM32"/>
<accession>A0A699WM32</accession>
<keyword evidence="2" id="KW-1133">Transmembrane helix</keyword>
<keyword evidence="2" id="KW-0812">Transmembrane</keyword>
<evidence type="ECO:0000313" key="3">
    <source>
        <dbReference type="EMBL" id="GFD47310.1"/>
    </source>
</evidence>
<feature type="non-terminal residue" evidence="3">
    <location>
        <position position="129"/>
    </location>
</feature>